<comment type="similarity">
    <text evidence="2 9">Belongs to the chondroitin N-acetylgalactosaminyltransferase family.</text>
</comment>
<dbReference type="Pfam" id="PF05679">
    <property type="entry name" value="CHGN"/>
    <property type="match status" value="2"/>
</dbReference>
<keyword evidence="7 9" id="KW-0333">Golgi apparatus</keyword>
<evidence type="ECO:0000256" key="6">
    <source>
        <dbReference type="ARBA" id="ARBA00022989"/>
    </source>
</evidence>
<evidence type="ECO:0000256" key="3">
    <source>
        <dbReference type="ARBA" id="ARBA00022679"/>
    </source>
</evidence>
<keyword evidence="6" id="KW-1133">Transmembrane helix</keyword>
<evidence type="ECO:0000256" key="2">
    <source>
        <dbReference type="ARBA" id="ARBA00009239"/>
    </source>
</evidence>
<keyword evidence="5 9" id="KW-0735">Signal-anchor</keyword>
<proteinExistence type="inferred from homology"/>
<sequence>MNRSARRVLLRLFLLALPLVVLTFVAVSLLSSNVDSLHSHNALTFASKVIQPCGSQLPLEIVAPTAPSPSSLPHEELKRQLKQLKQVISQLEDRLRLQGGIAPVGVAVASNNGNDVPCSITYIQKQIEQSEIEKGKKWHNEYEIIPHSLFTLQAYYSTEAGMGRRVVERPIGSRRQDLQEAVSSALSVLNNNRDRGALPQPAAKTKRYVASDFVEGLYRLDPIEGTQYELWFNHQQQPAAASTDNHSKRANLVKVSLLRPHAPLVAVRLEQPLQFEIPIVNIIVPLSGRLSAFESFLNRFKKNVLTAGQSRIHLTVVFFGDKHWNEIQREMLIFEKASGFSNFHLLNINSTFSRARGLQVGVEHWENSPIEDDVLIFLCDVDVAFDSAFLERCRRNAQPKRIQYILVYYLMQELISFRYTVGQAYFPIVFSQYNPNVTRRYTRHRDDSQVPTLHKDTGFWRDFGFGMVCTYRSDFLSLGGFHGGDETTGWGGEDLFLYRKYIRSTMRVIRAPDKNIFHLWHPKKCPNSLGPVQRRDCLQSRGRNEASYDQLALLLFSADADGQSHHLSESEI</sequence>
<evidence type="ECO:0000256" key="5">
    <source>
        <dbReference type="ARBA" id="ARBA00022968"/>
    </source>
</evidence>
<evidence type="ECO:0000256" key="7">
    <source>
        <dbReference type="ARBA" id="ARBA00023034"/>
    </source>
</evidence>
<keyword evidence="3 9" id="KW-0808">Transferase</keyword>
<evidence type="ECO:0000256" key="8">
    <source>
        <dbReference type="ARBA" id="ARBA00023136"/>
    </source>
</evidence>
<protein>
    <recommendedName>
        <fullName evidence="9">Hexosyltransferase</fullName>
        <ecNumber evidence="9">2.4.1.-</ecNumber>
    </recommendedName>
</protein>
<dbReference type="AlphaFoldDB" id="A0A0P5GB51"/>
<organism evidence="10">
    <name type="scientific">Daphnia magna</name>
    <dbReference type="NCBI Taxonomy" id="35525"/>
    <lineage>
        <taxon>Eukaryota</taxon>
        <taxon>Metazoa</taxon>
        <taxon>Ecdysozoa</taxon>
        <taxon>Arthropoda</taxon>
        <taxon>Crustacea</taxon>
        <taxon>Branchiopoda</taxon>
        <taxon>Diplostraca</taxon>
        <taxon>Cladocera</taxon>
        <taxon>Anomopoda</taxon>
        <taxon>Daphniidae</taxon>
        <taxon>Daphnia</taxon>
    </lineage>
</organism>
<evidence type="ECO:0000256" key="1">
    <source>
        <dbReference type="ARBA" id="ARBA00004447"/>
    </source>
</evidence>
<dbReference type="InterPro" id="IPR008428">
    <property type="entry name" value="Chond_GalNAc"/>
</dbReference>
<dbReference type="InterPro" id="IPR029044">
    <property type="entry name" value="Nucleotide-diphossugar_trans"/>
</dbReference>
<dbReference type="PANTHER" id="PTHR12369">
    <property type="entry name" value="CHONDROITIN SYNTHASE"/>
    <property type="match status" value="1"/>
</dbReference>
<reference evidence="10" key="2">
    <citation type="submission" date="2015-10" db="EMBL/GenBank/DDBJ databases">
        <authorList>
            <person name="Gilbert D.G."/>
        </authorList>
    </citation>
    <scope>NUCLEOTIDE SEQUENCE</scope>
</reference>
<dbReference type="EC" id="2.4.1.-" evidence="9"/>
<dbReference type="GO" id="GO:0047238">
    <property type="term" value="F:glucuronosyl-N-acetylgalactosaminyl-proteoglycan 4-beta-N-acetylgalactosaminyltransferase activity"/>
    <property type="evidence" value="ECO:0007669"/>
    <property type="project" value="TreeGrafter"/>
</dbReference>
<evidence type="ECO:0000256" key="9">
    <source>
        <dbReference type="RuleBase" id="RU364016"/>
    </source>
</evidence>
<dbReference type="EMBL" id="GDIP01235922">
    <property type="protein sequence ID" value="JAI87479.1"/>
    <property type="molecule type" value="Transcribed_RNA"/>
</dbReference>
<comment type="subcellular location">
    <subcellularLocation>
        <location evidence="1 9">Golgi apparatus</location>
        <location evidence="1 9">Golgi stack membrane</location>
        <topology evidence="1 9">Single-pass type II membrane protein</topology>
    </subcellularLocation>
</comment>
<reference evidence="10" key="1">
    <citation type="submission" date="2015-10" db="EMBL/GenBank/DDBJ databases">
        <title>Daphnia magna gene sets from two clonal populations assembled and annotated with EvidentialGene.</title>
        <authorList>
            <person name="Gilbert D."/>
            <person name="Podicheti R."/>
            <person name="Orsini L."/>
            <person name="Colbourne J."/>
            <person name="Pfrender M."/>
        </authorList>
    </citation>
    <scope>NUCLEOTIDE SEQUENCE</scope>
</reference>
<dbReference type="Gene3D" id="3.90.550.10">
    <property type="entry name" value="Spore Coat Polysaccharide Biosynthesis Protein SpsA, Chain A"/>
    <property type="match status" value="1"/>
</dbReference>
<accession>A0A0P5GB51</accession>
<dbReference type="InterPro" id="IPR051227">
    <property type="entry name" value="CS_glycosyltransferase"/>
</dbReference>
<keyword evidence="4" id="KW-0812">Transmembrane</keyword>
<evidence type="ECO:0000313" key="10">
    <source>
        <dbReference type="EMBL" id="JAI87479.1"/>
    </source>
</evidence>
<keyword evidence="8" id="KW-0472">Membrane</keyword>
<dbReference type="SUPFAM" id="SSF53448">
    <property type="entry name" value="Nucleotide-diphospho-sugar transferases"/>
    <property type="match status" value="1"/>
</dbReference>
<dbReference type="PANTHER" id="PTHR12369:SF45">
    <property type="entry name" value="HEXOSYLTRANSFERASE"/>
    <property type="match status" value="1"/>
</dbReference>
<dbReference type="OrthoDB" id="431432at2759"/>
<name>A0A0P5GB51_9CRUS</name>
<evidence type="ECO:0000256" key="4">
    <source>
        <dbReference type="ARBA" id="ARBA00022692"/>
    </source>
</evidence>
<dbReference type="GO" id="GO:0032580">
    <property type="term" value="C:Golgi cisterna membrane"/>
    <property type="evidence" value="ECO:0007669"/>
    <property type="project" value="UniProtKB-SubCell"/>
</dbReference>